<dbReference type="InterPro" id="IPR016197">
    <property type="entry name" value="Chromo-like_dom_sf"/>
</dbReference>
<keyword evidence="2" id="KW-0156">Chromatin regulator</keyword>
<keyword evidence="9" id="KW-1185">Reference proteome</keyword>
<dbReference type="GO" id="GO:0006325">
    <property type="term" value="P:chromatin organization"/>
    <property type="evidence" value="ECO:0007669"/>
    <property type="project" value="UniProtKB-KW"/>
</dbReference>
<dbReference type="Pfam" id="PF11717">
    <property type="entry name" value="Tudor-knot"/>
    <property type="match status" value="1"/>
</dbReference>
<protein>
    <recommendedName>
        <fullName evidence="7">Chromo domain-containing protein</fullName>
    </recommendedName>
</protein>
<keyword evidence="3" id="KW-0805">Transcription regulation</keyword>
<dbReference type="Gene3D" id="2.30.30.140">
    <property type="match status" value="1"/>
</dbReference>
<dbReference type="SMART" id="SM00298">
    <property type="entry name" value="CHROMO"/>
    <property type="match status" value="1"/>
</dbReference>
<dbReference type="CDD" id="cd18983">
    <property type="entry name" value="CBD_MSL3_like"/>
    <property type="match status" value="1"/>
</dbReference>
<proteinExistence type="predicted"/>
<dbReference type="InterPro" id="IPR000953">
    <property type="entry name" value="Chromo/chromo_shadow_dom"/>
</dbReference>
<dbReference type="EMBL" id="JANPWB010000012">
    <property type="protein sequence ID" value="KAJ1117438.1"/>
    <property type="molecule type" value="Genomic_DNA"/>
</dbReference>
<keyword evidence="4" id="KW-0804">Transcription</keyword>
<feature type="compositionally biased region" description="Basic and acidic residues" evidence="6">
    <location>
        <begin position="68"/>
        <end position="81"/>
    </location>
</feature>
<organism evidence="8 9">
    <name type="scientific">Pleurodeles waltl</name>
    <name type="common">Iberian ribbed newt</name>
    <dbReference type="NCBI Taxonomy" id="8319"/>
    <lineage>
        <taxon>Eukaryota</taxon>
        <taxon>Metazoa</taxon>
        <taxon>Chordata</taxon>
        <taxon>Craniata</taxon>
        <taxon>Vertebrata</taxon>
        <taxon>Euteleostomi</taxon>
        <taxon>Amphibia</taxon>
        <taxon>Batrachia</taxon>
        <taxon>Caudata</taxon>
        <taxon>Salamandroidea</taxon>
        <taxon>Salamandridae</taxon>
        <taxon>Pleurodelinae</taxon>
        <taxon>Pleurodeles</taxon>
    </lineage>
</organism>
<dbReference type="GO" id="GO:0005634">
    <property type="term" value="C:nucleus"/>
    <property type="evidence" value="ECO:0007669"/>
    <property type="project" value="UniProtKB-SubCell"/>
</dbReference>
<gene>
    <name evidence="8" type="ORF">NDU88_005638</name>
</gene>
<dbReference type="InterPro" id="IPR038217">
    <property type="entry name" value="MRG_C_sf"/>
</dbReference>
<evidence type="ECO:0000256" key="1">
    <source>
        <dbReference type="ARBA" id="ARBA00004123"/>
    </source>
</evidence>
<dbReference type="AlphaFoldDB" id="A0AAV7NSU6"/>
<dbReference type="InterPro" id="IPR008676">
    <property type="entry name" value="MRG"/>
</dbReference>
<dbReference type="InterPro" id="IPR026541">
    <property type="entry name" value="MRG_dom"/>
</dbReference>
<evidence type="ECO:0000256" key="6">
    <source>
        <dbReference type="SAM" id="MobiDB-lite"/>
    </source>
</evidence>
<name>A0AAV7NSU6_PLEWA</name>
<keyword evidence="5" id="KW-0539">Nucleus</keyword>
<evidence type="ECO:0000256" key="5">
    <source>
        <dbReference type="ARBA" id="ARBA00023242"/>
    </source>
</evidence>
<dbReference type="GO" id="GO:0006355">
    <property type="term" value="P:regulation of DNA-templated transcription"/>
    <property type="evidence" value="ECO:0007669"/>
    <property type="project" value="InterPro"/>
</dbReference>
<dbReference type="Proteomes" id="UP001066276">
    <property type="component" value="Chromosome 8"/>
</dbReference>
<dbReference type="SUPFAM" id="SSF54160">
    <property type="entry name" value="Chromo domain-like"/>
    <property type="match status" value="1"/>
</dbReference>
<dbReference type="InterPro" id="IPR025995">
    <property type="entry name" value="Tudor-knot"/>
</dbReference>
<feature type="domain" description="Chromo" evidence="7">
    <location>
        <begin position="17"/>
        <end position="70"/>
    </location>
</feature>
<reference evidence="8" key="1">
    <citation type="journal article" date="2022" name="bioRxiv">
        <title>Sequencing and chromosome-scale assembly of the giantPleurodeles waltlgenome.</title>
        <authorList>
            <person name="Brown T."/>
            <person name="Elewa A."/>
            <person name="Iarovenko S."/>
            <person name="Subramanian E."/>
            <person name="Araus A.J."/>
            <person name="Petzold A."/>
            <person name="Susuki M."/>
            <person name="Suzuki K.-i.T."/>
            <person name="Hayashi T."/>
            <person name="Toyoda A."/>
            <person name="Oliveira C."/>
            <person name="Osipova E."/>
            <person name="Leigh N.D."/>
            <person name="Simon A."/>
            <person name="Yun M.H."/>
        </authorList>
    </citation>
    <scope>NUCLEOTIDE SEQUENCE</scope>
    <source>
        <strain evidence="8">20211129_DDA</strain>
        <tissue evidence="8">Liver</tissue>
    </source>
</reference>
<dbReference type="Gene3D" id="1.10.274.30">
    <property type="entry name" value="MRG domain"/>
    <property type="match status" value="1"/>
</dbReference>
<comment type="subcellular location">
    <subcellularLocation>
        <location evidence="1">Nucleus</location>
    </subcellularLocation>
</comment>
<evidence type="ECO:0000256" key="2">
    <source>
        <dbReference type="ARBA" id="ARBA00022853"/>
    </source>
</evidence>
<dbReference type="Pfam" id="PF05712">
    <property type="entry name" value="MRG"/>
    <property type="match status" value="1"/>
</dbReference>
<dbReference type="GO" id="GO:0035267">
    <property type="term" value="C:NuA4 histone acetyltransferase complex"/>
    <property type="evidence" value="ECO:0007669"/>
    <property type="project" value="TreeGrafter"/>
</dbReference>
<evidence type="ECO:0000256" key="4">
    <source>
        <dbReference type="ARBA" id="ARBA00023163"/>
    </source>
</evidence>
<dbReference type="FunFam" id="2.30.30.140:FF:000024">
    <property type="entry name" value="Mortality factor 4-like protein 1"/>
    <property type="match status" value="1"/>
</dbReference>
<dbReference type="PANTHER" id="PTHR10880:SF48">
    <property type="entry name" value="MORTALITY FACTOR 4 LIKE 2"/>
    <property type="match status" value="1"/>
</dbReference>
<evidence type="ECO:0000313" key="8">
    <source>
        <dbReference type="EMBL" id="KAJ1117438.1"/>
    </source>
</evidence>
<sequence length="303" mass="33989">FRIRQGERVLCFYGPLLYEAKCVKVSIKENQVKYFIHYSGWNKNWDEWVPDSRVLKYVETNLQKQKELHKANPEQYAEGKMRGAAPKKARVLQQKHVEVRTKKNQQKTPGAGEGSSTSDAPQPPRKKRAHVDTSVENEETFLNRVEVKVKIPEELKPWLVDDWDLITSERQWPGPRDWSRLIGPQHLTLSPGPDARATEGAILAARASMGDNGGFWVRRGEEPEGVAFPDIGDIKRGERPSVAWTGHMATGEYCDAAGILWEEWRAALAWPGPELVRGPLAATGVQPGECGLSRAGCSPISMK</sequence>
<evidence type="ECO:0000256" key="3">
    <source>
        <dbReference type="ARBA" id="ARBA00023015"/>
    </source>
</evidence>
<comment type="caution">
    <text evidence="8">The sequence shown here is derived from an EMBL/GenBank/DDBJ whole genome shotgun (WGS) entry which is preliminary data.</text>
</comment>
<accession>A0AAV7NSU6</accession>
<evidence type="ECO:0000259" key="7">
    <source>
        <dbReference type="SMART" id="SM00298"/>
    </source>
</evidence>
<evidence type="ECO:0000313" key="9">
    <source>
        <dbReference type="Proteomes" id="UP001066276"/>
    </source>
</evidence>
<feature type="non-terminal residue" evidence="8">
    <location>
        <position position="1"/>
    </location>
</feature>
<feature type="region of interest" description="Disordered" evidence="6">
    <location>
        <begin position="68"/>
        <end position="135"/>
    </location>
</feature>
<dbReference type="PANTHER" id="PTHR10880">
    <property type="entry name" value="MORTALITY FACTOR 4-LIKE PROTEIN"/>
    <property type="match status" value="1"/>
</dbReference>